<sequence>MKLFHAETRKRLAVRKSIDGKVKASEKKDKHSSMLKKKLIKELESPSSSSSTIASQTKTITNSGNFTDLYNAIIKAEERIESTNQELIEIIGLREKEVAKQLPNDLSNAIEKE</sequence>
<keyword evidence="2" id="KW-1185">Reference proteome</keyword>
<dbReference type="Proteomes" id="UP000789831">
    <property type="component" value="Unassembled WGS sequence"/>
</dbReference>
<comment type="caution">
    <text evidence="1">The sequence shown here is derived from an EMBL/GenBank/DDBJ whole genome shotgun (WGS) entry which is preliminary data.</text>
</comment>
<dbReference type="OrthoDB" id="2395307at2759"/>
<protein>
    <submittedName>
        <fullName evidence="1">8215_t:CDS:1</fullName>
    </submittedName>
</protein>
<proteinExistence type="predicted"/>
<accession>A0A9N9C4Z3</accession>
<gene>
    <name evidence="1" type="ORF">AGERDE_LOCUS8602</name>
</gene>
<organism evidence="1 2">
    <name type="scientific">Ambispora gerdemannii</name>
    <dbReference type="NCBI Taxonomy" id="144530"/>
    <lineage>
        <taxon>Eukaryota</taxon>
        <taxon>Fungi</taxon>
        <taxon>Fungi incertae sedis</taxon>
        <taxon>Mucoromycota</taxon>
        <taxon>Glomeromycotina</taxon>
        <taxon>Glomeromycetes</taxon>
        <taxon>Archaeosporales</taxon>
        <taxon>Ambisporaceae</taxon>
        <taxon>Ambispora</taxon>
    </lineage>
</organism>
<reference evidence="1" key="1">
    <citation type="submission" date="2021-06" db="EMBL/GenBank/DDBJ databases">
        <authorList>
            <person name="Kallberg Y."/>
            <person name="Tangrot J."/>
            <person name="Rosling A."/>
        </authorList>
    </citation>
    <scope>NUCLEOTIDE SEQUENCE</scope>
    <source>
        <strain evidence="1">MT106</strain>
    </source>
</reference>
<dbReference type="EMBL" id="CAJVPL010001873">
    <property type="protein sequence ID" value="CAG8590922.1"/>
    <property type="molecule type" value="Genomic_DNA"/>
</dbReference>
<dbReference type="AlphaFoldDB" id="A0A9N9C4Z3"/>
<evidence type="ECO:0000313" key="1">
    <source>
        <dbReference type="EMBL" id="CAG8590922.1"/>
    </source>
</evidence>
<name>A0A9N9C4Z3_9GLOM</name>
<evidence type="ECO:0000313" key="2">
    <source>
        <dbReference type="Proteomes" id="UP000789831"/>
    </source>
</evidence>